<sequence length="207" mass="23241">MSTSPHPFGTRTAGARLSARAPPPVHAVPSHKDTAMGDPRNPKRAHERWNLERLRACEAEVRALAPWVTVSGGWAWHFMAPPHEELKRFHDHKDVDLFVEPARFPELIAVLTARGYHRIWTRFDATSTHFYRYARHDEGGKVLLDVFVRRVPSVDAGGIRVVDPATLLTFYGDIHSTDDCVSVLAARRLLAKGHSPLGRVELVTQAH</sequence>
<dbReference type="AlphaFoldDB" id="Q1DG87"/>
<dbReference type="EMBL" id="CP000113">
    <property type="protein sequence ID" value="ABF90175.1"/>
    <property type="molecule type" value="Genomic_DNA"/>
</dbReference>
<name>Q1DG87_MYXXD</name>
<keyword evidence="3" id="KW-1185">Reference proteome</keyword>
<organism evidence="2 3">
    <name type="scientific">Myxococcus xanthus (strain DK1622)</name>
    <dbReference type="NCBI Taxonomy" id="246197"/>
    <lineage>
        <taxon>Bacteria</taxon>
        <taxon>Pseudomonadati</taxon>
        <taxon>Myxococcota</taxon>
        <taxon>Myxococcia</taxon>
        <taxon>Myxococcales</taxon>
        <taxon>Cystobacterineae</taxon>
        <taxon>Myxococcaceae</taxon>
        <taxon>Myxococcus</taxon>
    </lineage>
</organism>
<dbReference type="HOGENOM" id="CLU_1530915_0_0_7"/>
<evidence type="ECO:0008006" key="4">
    <source>
        <dbReference type="Google" id="ProtNLM"/>
    </source>
</evidence>
<evidence type="ECO:0000313" key="3">
    <source>
        <dbReference type="Proteomes" id="UP000002402"/>
    </source>
</evidence>
<accession>Q1DG87</accession>
<dbReference type="OrthoDB" id="1160937at2"/>
<gene>
    <name evidence="2" type="ordered locus">MXAN_0053</name>
</gene>
<protein>
    <recommendedName>
        <fullName evidence="4">Nucleotidyltransferase family protein</fullName>
    </recommendedName>
</protein>
<dbReference type="KEGG" id="mxa:MXAN_0053"/>
<feature type="region of interest" description="Disordered" evidence="1">
    <location>
        <begin position="1"/>
        <end position="44"/>
    </location>
</feature>
<dbReference type="EnsemblBacteria" id="ABF90175">
    <property type="protein sequence ID" value="ABF90175"/>
    <property type="gene ID" value="MXAN_0053"/>
</dbReference>
<evidence type="ECO:0000313" key="2">
    <source>
        <dbReference type="EMBL" id="ABF90175.1"/>
    </source>
</evidence>
<dbReference type="eggNOG" id="ENOG5032XT1">
    <property type="taxonomic scope" value="Bacteria"/>
</dbReference>
<proteinExistence type="predicted"/>
<evidence type="ECO:0000256" key="1">
    <source>
        <dbReference type="SAM" id="MobiDB-lite"/>
    </source>
</evidence>
<dbReference type="Proteomes" id="UP000002402">
    <property type="component" value="Chromosome"/>
</dbReference>
<reference evidence="2 3" key="1">
    <citation type="journal article" date="2006" name="Proc. Natl. Acad. Sci. U.S.A.">
        <title>Evolution of sensory complexity recorded in a myxobacterial genome.</title>
        <authorList>
            <person name="Goldman B.S."/>
            <person name="Nierman W.C."/>
            <person name="Kaiser D."/>
            <person name="Slater S.C."/>
            <person name="Durkin A.S."/>
            <person name="Eisen J.A."/>
            <person name="Ronning C.M."/>
            <person name="Barbazuk W.B."/>
            <person name="Blanchard M."/>
            <person name="Field C."/>
            <person name="Halling C."/>
            <person name="Hinkle G."/>
            <person name="Iartchuk O."/>
            <person name="Kim H.S."/>
            <person name="Mackenzie C."/>
            <person name="Madupu R."/>
            <person name="Miller N."/>
            <person name="Shvartsbeyn A."/>
            <person name="Sullivan S.A."/>
            <person name="Vaudin M."/>
            <person name="Wiegand R."/>
            <person name="Kaplan H.B."/>
        </authorList>
    </citation>
    <scope>NUCLEOTIDE SEQUENCE [LARGE SCALE GENOMIC DNA]</scope>
    <source>
        <strain evidence="3">DK1622</strain>
    </source>
</reference>